<comment type="subcellular location">
    <subcellularLocation>
        <location evidence="1">Golgi apparatus membrane</location>
        <topology evidence="1">Single-pass type II membrane protein</topology>
    </subcellularLocation>
</comment>
<keyword evidence="7" id="KW-0333">Golgi apparatus</keyword>
<protein>
    <submittedName>
        <fullName evidence="10">Galactose-3-O-sulfotransferase 2-like</fullName>
    </submittedName>
</protein>
<dbReference type="AlphaFoldDB" id="A0A6S7IV73"/>
<dbReference type="Gene3D" id="3.40.50.300">
    <property type="entry name" value="P-loop containing nucleotide triphosphate hydrolases"/>
    <property type="match status" value="1"/>
</dbReference>
<dbReference type="OrthoDB" id="514299at2759"/>
<comment type="similarity">
    <text evidence="2">Belongs to the galactose-3-O-sulfotransferase family.</text>
</comment>
<dbReference type="GO" id="GO:0009247">
    <property type="term" value="P:glycolipid biosynthetic process"/>
    <property type="evidence" value="ECO:0007669"/>
    <property type="project" value="InterPro"/>
</dbReference>
<evidence type="ECO:0000313" key="10">
    <source>
        <dbReference type="EMBL" id="CAB4021837.1"/>
    </source>
</evidence>
<evidence type="ECO:0000256" key="6">
    <source>
        <dbReference type="ARBA" id="ARBA00022989"/>
    </source>
</evidence>
<comment type="caution">
    <text evidence="10">The sequence shown here is derived from an EMBL/GenBank/DDBJ whole genome shotgun (WGS) entry which is preliminary data.</text>
</comment>
<dbReference type="InterPro" id="IPR023393">
    <property type="entry name" value="START-like_dom_sf"/>
</dbReference>
<dbReference type="Pfam" id="PF01852">
    <property type="entry name" value="START"/>
    <property type="match status" value="1"/>
</dbReference>
<evidence type="ECO:0000256" key="7">
    <source>
        <dbReference type="ARBA" id="ARBA00023034"/>
    </source>
</evidence>
<keyword evidence="5" id="KW-0735">Signal-anchor</keyword>
<dbReference type="Gene3D" id="3.30.530.20">
    <property type="match status" value="1"/>
</dbReference>
<keyword evidence="4" id="KW-0812">Transmembrane</keyword>
<evidence type="ECO:0000256" key="9">
    <source>
        <dbReference type="ARBA" id="ARBA00023180"/>
    </source>
</evidence>
<keyword evidence="8" id="KW-0472">Membrane</keyword>
<dbReference type="PROSITE" id="PS50848">
    <property type="entry name" value="START"/>
    <property type="match status" value="1"/>
</dbReference>
<evidence type="ECO:0000256" key="4">
    <source>
        <dbReference type="ARBA" id="ARBA00022692"/>
    </source>
</evidence>
<dbReference type="PANTHER" id="PTHR14647:SF85">
    <property type="entry name" value="GALACTOSYLCERAMIDE SULFOTRANSFERASE-LIKE"/>
    <property type="match status" value="1"/>
</dbReference>
<dbReference type="GO" id="GO:0008289">
    <property type="term" value="F:lipid binding"/>
    <property type="evidence" value="ECO:0007669"/>
    <property type="project" value="InterPro"/>
</dbReference>
<evidence type="ECO:0000256" key="5">
    <source>
        <dbReference type="ARBA" id="ARBA00022968"/>
    </source>
</evidence>
<organism evidence="10 11">
    <name type="scientific">Paramuricea clavata</name>
    <name type="common">Red gorgonian</name>
    <name type="synonym">Violescent sea-whip</name>
    <dbReference type="NCBI Taxonomy" id="317549"/>
    <lineage>
        <taxon>Eukaryota</taxon>
        <taxon>Metazoa</taxon>
        <taxon>Cnidaria</taxon>
        <taxon>Anthozoa</taxon>
        <taxon>Octocorallia</taxon>
        <taxon>Malacalcyonacea</taxon>
        <taxon>Plexauridae</taxon>
        <taxon>Paramuricea</taxon>
    </lineage>
</organism>
<evidence type="ECO:0000256" key="3">
    <source>
        <dbReference type="ARBA" id="ARBA00022679"/>
    </source>
</evidence>
<accession>A0A6S7IV73</accession>
<proteinExistence type="inferred from homology"/>
<dbReference type="PANTHER" id="PTHR14647">
    <property type="entry name" value="GALACTOSE-3-O-SULFOTRANSFERASE"/>
    <property type="match status" value="1"/>
</dbReference>
<evidence type="ECO:0000256" key="2">
    <source>
        <dbReference type="ARBA" id="ARBA00008124"/>
    </source>
</evidence>
<sequence>MASEESQQVNFEKQVERAKQFKEDLDSGKGWTQRYHVLDEYNSWSKTFPEEEVPVKLLFKFENLPISAEKFAEMLLNFEIRKKWDNAFAGLELLDTFPNGSVIAYTRVEVSFPLTNRDMVLLCSPPAETDWFGKKAYAMFVTDATHASKPAGAHGLIRATNGGNFYIAVPDDEEPGAKCEVFGLSNNNYNGWLPNKCEFLVTPRASKVFYQLRQSIIEGHNKIQVSNVWVIKDDNFFTNKEYEELMTSYTRNQSFDPAVHTSAVLDEYIHEIIEGKDDYLTTDDNYSDFDNSALINERSRTCQIPSRNVLFLKTHYTGGDAVTNILNRFADLRQLLVALPTNGLSSFYWPSKFHWRYLDMQRLEGNLPNVLCNHARYSGDVMAKFMPLNTHFVSMLREPVDYFATVFERLDIAKRMEIDHHKPFEAFALDTKGFLKQAIRKKRFFDSMNLLKNGMFFDLGLHTSEYENEIAISSAIFDLQTKFTLVLIYEYLDESLVLLKRKLCWKIDDIVYLSSLLPRNMAMTFTVSRAAKHAIGKWNMADFMLYDFFNATLWEQIRNEDNFDAELASFKARRKEIEFFCETGQAYDGNVGFNFVNFNETQGFGTRVKVEDICSKMAMTDVDYLEYFRK</sequence>
<dbReference type="InterPro" id="IPR002913">
    <property type="entry name" value="START_lipid-bd_dom"/>
</dbReference>
<keyword evidence="3" id="KW-0808">Transferase</keyword>
<keyword evidence="11" id="KW-1185">Reference proteome</keyword>
<dbReference type="Pfam" id="PF06990">
    <property type="entry name" value="Gal-3-0_sulfotr"/>
    <property type="match status" value="1"/>
</dbReference>
<dbReference type="GO" id="GO:0000139">
    <property type="term" value="C:Golgi membrane"/>
    <property type="evidence" value="ECO:0007669"/>
    <property type="project" value="UniProtKB-SubCell"/>
</dbReference>
<dbReference type="Proteomes" id="UP001152795">
    <property type="component" value="Unassembled WGS sequence"/>
</dbReference>
<gene>
    <name evidence="10" type="ORF">PACLA_8A030230</name>
</gene>
<dbReference type="GO" id="GO:0001733">
    <property type="term" value="F:galactosylceramide sulfotransferase activity"/>
    <property type="evidence" value="ECO:0007669"/>
    <property type="project" value="InterPro"/>
</dbReference>
<dbReference type="InterPro" id="IPR027417">
    <property type="entry name" value="P-loop_NTPase"/>
</dbReference>
<name>A0A6S7IV73_PARCT</name>
<keyword evidence="9" id="KW-0325">Glycoprotein</keyword>
<evidence type="ECO:0000313" key="11">
    <source>
        <dbReference type="Proteomes" id="UP001152795"/>
    </source>
</evidence>
<dbReference type="InterPro" id="IPR009729">
    <property type="entry name" value="Gal-3-0_sulfotransfrase"/>
</dbReference>
<evidence type="ECO:0000256" key="1">
    <source>
        <dbReference type="ARBA" id="ARBA00004323"/>
    </source>
</evidence>
<keyword evidence="6" id="KW-1133">Transmembrane helix</keyword>
<reference evidence="10" key="1">
    <citation type="submission" date="2020-04" db="EMBL/GenBank/DDBJ databases">
        <authorList>
            <person name="Alioto T."/>
            <person name="Alioto T."/>
            <person name="Gomez Garrido J."/>
        </authorList>
    </citation>
    <scope>NUCLEOTIDE SEQUENCE</scope>
    <source>
        <strain evidence="10">A484AB</strain>
    </source>
</reference>
<dbReference type="EMBL" id="CACRXK020011654">
    <property type="protein sequence ID" value="CAB4021837.1"/>
    <property type="molecule type" value="Genomic_DNA"/>
</dbReference>
<evidence type="ECO:0000256" key="8">
    <source>
        <dbReference type="ARBA" id="ARBA00023136"/>
    </source>
</evidence>
<dbReference type="SUPFAM" id="SSF55961">
    <property type="entry name" value="Bet v1-like"/>
    <property type="match status" value="1"/>
</dbReference>